<gene>
    <name evidence="2" type="ORF">BRADI_3g54125v3</name>
</gene>
<evidence type="ECO:0008006" key="5">
    <source>
        <dbReference type="Google" id="ProtNLM"/>
    </source>
</evidence>
<keyword evidence="1" id="KW-0812">Transmembrane</keyword>
<dbReference type="InParanoid" id="A0A2K2D4Z1"/>
<reference evidence="2" key="2">
    <citation type="submission" date="2017-06" db="EMBL/GenBank/DDBJ databases">
        <title>WGS assembly of Brachypodium distachyon.</title>
        <authorList>
            <consortium name="The International Brachypodium Initiative"/>
            <person name="Lucas S."/>
            <person name="Harmon-Smith M."/>
            <person name="Lail K."/>
            <person name="Tice H."/>
            <person name="Grimwood J."/>
            <person name="Bruce D."/>
            <person name="Barry K."/>
            <person name="Shu S."/>
            <person name="Lindquist E."/>
            <person name="Wang M."/>
            <person name="Pitluck S."/>
            <person name="Vogel J.P."/>
            <person name="Garvin D.F."/>
            <person name="Mockler T.C."/>
            <person name="Schmutz J."/>
            <person name="Rokhsar D."/>
            <person name="Bevan M.W."/>
        </authorList>
    </citation>
    <scope>NUCLEOTIDE SEQUENCE</scope>
    <source>
        <strain evidence="2">Bd21</strain>
    </source>
</reference>
<reference evidence="2 3" key="1">
    <citation type="journal article" date="2010" name="Nature">
        <title>Genome sequencing and analysis of the model grass Brachypodium distachyon.</title>
        <authorList>
            <consortium name="International Brachypodium Initiative"/>
        </authorList>
    </citation>
    <scope>NUCLEOTIDE SEQUENCE [LARGE SCALE GENOMIC DNA]</scope>
    <source>
        <strain evidence="2 3">Bd21</strain>
    </source>
</reference>
<proteinExistence type="predicted"/>
<sequence length="145" mass="16260">MPKSARPRTRSAADDFCCRSSSFCFSLCFLVVLVGICLLSGVSRRALCSPPPALLPLLLPPENIWYLLASGRRCWWCPPHGGASPFPQTRGKKTTFVEMQRCGERRKKKLFFYSLRSSHSGEGDLKVFLLEVESHSVKLPKADLE</sequence>
<protein>
    <recommendedName>
        <fullName evidence="5">Transmembrane protein</fullName>
    </recommendedName>
</protein>
<dbReference type="EMBL" id="CM000882">
    <property type="protein sequence ID" value="PNT69344.1"/>
    <property type="molecule type" value="Genomic_DNA"/>
</dbReference>
<feature type="transmembrane region" description="Helical" evidence="1">
    <location>
        <begin position="21"/>
        <end position="42"/>
    </location>
</feature>
<dbReference type="EnsemblPlants" id="PNT69344">
    <property type="protein sequence ID" value="PNT69344"/>
    <property type="gene ID" value="BRADI_3g54125v3"/>
</dbReference>
<keyword evidence="1" id="KW-1133">Transmembrane helix</keyword>
<evidence type="ECO:0000256" key="1">
    <source>
        <dbReference type="SAM" id="Phobius"/>
    </source>
</evidence>
<organism evidence="2">
    <name type="scientific">Brachypodium distachyon</name>
    <name type="common">Purple false brome</name>
    <name type="synonym">Trachynia distachya</name>
    <dbReference type="NCBI Taxonomy" id="15368"/>
    <lineage>
        <taxon>Eukaryota</taxon>
        <taxon>Viridiplantae</taxon>
        <taxon>Streptophyta</taxon>
        <taxon>Embryophyta</taxon>
        <taxon>Tracheophyta</taxon>
        <taxon>Spermatophyta</taxon>
        <taxon>Magnoliopsida</taxon>
        <taxon>Liliopsida</taxon>
        <taxon>Poales</taxon>
        <taxon>Poaceae</taxon>
        <taxon>BOP clade</taxon>
        <taxon>Pooideae</taxon>
        <taxon>Stipodae</taxon>
        <taxon>Brachypodieae</taxon>
        <taxon>Brachypodium</taxon>
    </lineage>
</organism>
<dbReference type="AlphaFoldDB" id="A0A2K2D4Z1"/>
<name>A0A2K2D4Z1_BRADI</name>
<evidence type="ECO:0000313" key="4">
    <source>
        <dbReference type="Proteomes" id="UP000008810"/>
    </source>
</evidence>
<keyword evidence="1" id="KW-0472">Membrane</keyword>
<dbReference type="Proteomes" id="UP000008810">
    <property type="component" value="Chromosome 3"/>
</dbReference>
<dbReference type="Gramene" id="PNT69344">
    <property type="protein sequence ID" value="PNT69344"/>
    <property type="gene ID" value="BRADI_3g54125v3"/>
</dbReference>
<keyword evidence="4" id="KW-1185">Reference proteome</keyword>
<evidence type="ECO:0000313" key="3">
    <source>
        <dbReference type="EnsemblPlants" id="PNT69344"/>
    </source>
</evidence>
<evidence type="ECO:0000313" key="2">
    <source>
        <dbReference type="EMBL" id="PNT69344.1"/>
    </source>
</evidence>
<reference evidence="3" key="3">
    <citation type="submission" date="2018-08" db="UniProtKB">
        <authorList>
            <consortium name="EnsemblPlants"/>
        </authorList>
    </citation>
    <scope>IDENTIFICATION</scope>
    <source>
        <strain evidence="3">cv. Bd21</strain>
    </source>
</reference>
<accession>A0A2K2D4Z1</accession>